<evidence type="ECO:0000313" key="4">
    <source>
        <dbReference type="Proteomes" id="UP001295444"/>
    </source>
</evidence>
<name>A0AAD1TI20_PELCU</name>
<dbReference type="AlphaFoldDB" id="A0AAD1TI20"/>
<dbReference type="EMBL" id="OW240923">
    <property type="protein sequence ID" value="CAH2325405.1"/>
    <property type="molecule type" value="Genomic_DNA"/>
</dbReference>
<sequence>MGSGKKKKDHTPSVAALFRTTGDMQRPTNSQHAEEAGSDSEGHESTPDPMAPLMIGILCSMLDEVTANIKYHVAKEINKQLSGLKTEVAALFSRTNQAENKLNTHSTHHSPYPGHTYP</sequence>
<gene>
    <name evidence="3" type="ORF">PECUL_23A042029</name>
    <name evidence="2" type="ORF">PECUL_23A046999</name>
</gene>
<feature type="region of interest" description="Disordered" evidence="1">
    <location>
        <begin position="1"/>
        <end position="51"/>
    </location>
</feature>
<feature type="compositionally biased region" description="Polar residues" evidence="1">
    <location>
        <begin position="22"/>
        <end position="31"/>
    </location>
</feature>
<proteinExistence type="predicted"/>
<organism evidence="3 4">
    <name type="scientific">Pelobates cultripes</name>
    <name type="common">Western spadefoot toad</name>
    <dbReference type="NCBI Taxonomy" id="61616"/>
    <lineage>
        <taxon>Eukaryota</taxon>
        <taxon>Metazoa</taxon>
        <taxon>Chordata</taxon>
        <taxon>Craniata</taxon>
        <taxon>Vertebrata</taxon>
        <taxon>Euteleostomi</taxon>
        <taxon>Amphibia</taxon>
        <taxon>Batrachia</taxon>
        <taxon>Anura</taxon>
        <taxon>Pelobatoidea</taxon>
        <taxon>Pelobatidae</taxon>
        <taxon>Pelobates</taxon>
    </lineage>
</organism>
<dbReference type="Proteomes" id="UP001295444">
    <property type="component" value="Chromosome 12"/>
</dbReference>
<evidence type="ECO:0000313" key="3">
    <source>
        <dbReference type="EMBL" id="CAH2325406.1"/>
    </source>
</evidence>
<accession>A0AAD1TI20</accession>
<evidence type="ECO:0000313" key="2">
    <source>
        <dbReference type="EMBL" id="CAH2325405.1"/>
    </source>
</evidence>
<feature type="compositionally biased region" description="Basic and acidic residues" evidence="1">
    <location>
        <begin position="32"/>
        <end position="46"/>
    </location>
</feature>
<evidence type="ECO:0000256" key="1">
    <source>
        <dbReference type="SAM" id="MobiDB-lite"/>
    </source>
</evidence>
<protein>
    <submittedName>
        <fullName evidence="3">Uncharacterized protein</fullName>
    </submittedName>
</protein>
<reference evidence="3" key="1">
    <citation type="submission" date="2022-03" db="EMBL/GenBank/DDBJ databases">
        <authorList>
            <person name="Alioto T."/>
            <person name="Alioto T."/>
            <person name="Gomez Garrido J."/>
        </authorList>
    </citation>
    <scope>NUCLEOTIDE SEQUENCE</scope>
</reference>
<feature type="region of interest" description="Disordered" evidence="1">
    <location>
        <begin position="99"/>
        <end position="118"/>
    </location>
</feature>
<dbReference type="EMBL" id="OW240923">
    <property type="protein sequence ID" value="CAH2325406.1"/>
    <property type="molecule type" value="Genomic_DNA"/>
</dbReference>
<keyword evidence="4" id="KW-1185">Reference proteome</keyword>